<dbReference type="EMBL" id="EQ973785">
    <property type="protein sequence ID" value="EEF48012.1"/>
    <property type="molecule type" value="Genomic_DNA"/>
</dbReference>
<dbReference type="Proteomes" id="UP000008311">
    <property type="component" value="Unassembled WGS sequence"/>
</dbReference>
<keyword evidence="2" id="KW-1185">Reference proteome</keyword>
<dbReference type="AlphaFoldDB" id="B9RKZ7"/>
<proteinExistence type="predicted"/>
<evidence type="ECO:0000313" key="1">
    <source>
        <dbReference type="EMBL" id="EEF48012.1"/>
    </source>
</evidence>
<sequence length="76" mass="8772">MLQGRIQSRQLVIKEEDVHNNPLPRHQQAYVRVINHSQPRGDMDLLGKPSSKFDYKVYYTMPAHMNIPLSGIKPTS</sequence>
<protein>
    <submittedName>
        <fullName evidence="1">Uncharacterized protein</fullName>
    </submittedName>
</protein>
<name>B9RKZ7_RICCO</name>
<evidence type="ECO:0000313" key="2">
    <source>
        <dbReference type="Proteomes" id="UP000008311"/>
    </source>
</evidence>
<reference evidence="2" key="1">
    <citation type="journal article" date="2010" name="Nat. Biotechnol.">
        <title>Draft genome sequence of the oilseed species Ricinus communis.</title>
        <authorList>
            <person name="Chan A.P."/>
            <person name="Crabtree J."/>
            <person name="Zhao Q."/>
            <person name="Lorenzi H."/>
            <person name="Orvis J."/>
            <person name="Puiu D."/>
            <person name="Melake-Berhan A."/>
            <person name="Jones K.M."/>
            <person name="Redman J."/>
            <person name="Chen G."/>
            <person name="Cahoon E.B."/>
            <person name="Gedil M."/>
            <person name="Stanke M."/>
            <person name="Haas B.J."/>
            <person name="Wortman J.R."/>
            <person name="Fraser-Liggett C.M."/>
            <person name="Ravel J."/>
            <person name="Rabinowicz P.D."/>
        </authorList>
    </citation>
    <scope>NUCLEOTIDE SEQUENCE [LARGE SCALE GENOMIC DNA]</scope>
    <source>
        <strain evidence="2">cv. Hale</strain>
    </source>
</reference>
<dbReference type="InParanoid" id="B9RKZ7"/>
<accession>B9RKZ7</accession>
<gene>
    <name evidence="1" type="ORF">RCOM_1566360</name>
</gene>
<organism evidence="1 2">
    <name type="scientific">Ricinus communis</name>
    <name type="common">Castor bean</name>
    <dbReference type="NCBI Taxonomy" id="3988"/>
    <lineage>
        <taxon>Eukaryota</taxon>
        <taxon>Viridiplantae</taxon>
        <taxon>Streptophyta</taxon>
        <taxon>Embryophyta</taxon>
        <taxon>Tracheophyta</taxon>
        <taxon>Spermatophyta</taxon>
        <taxon>Magnoliopsida</taxon>
        <taxon>eudicotyledons</taxon>
        <taxon>Gunneridae</taxon>
        <taxon>Pentapetalae</taxon>
        <taxon>rosids</taxon>
        <taxon>fabids</taxon>
        <taxon>Malpighiales</taxon>
        <taxon>Euphorbiaceae</taxon>
        <taxon>Acalyphoideae</taxon>
        <taxon>Acalypheae</taxon>
        <taxon>Ricinus</taxon>
    </lineage>
</organism>